<keyword evidence="3" id="KW-0862">Zinc</keyword>
<dbReference type="KEGG" id="pda:103713145"/>
<dbReference type="SUPFAM" id="SSF57903">
    <property type="entry name" value="FYVE/PHD zinc finger"/>
    <property type="match status" value="1"/>
</dbReference>
<keyword evidence="8" id="KW-1185">Reference proteome</keyword>
<reference evidence="9 10" key="2">
    <citation type="submission" date="2025-04" db="UniProtKB">
        <authorList>
            <consortium name="RefSeq"/>
        </authorList>
    </citation>
    <scope>IDENTIFICATION</scope>
    <source>
        <tissue evidence="9 10">Young leaves</tissue>
    </source>
</reference>
<evidence type="ECO:0000256" key="6">
    <source>
        <dbReference type="SAM" id="Phobius"/>
    </source>
</evidence>
<evidence type="ECO:0000313" key="8">
    <source>
        <dbReference type="Proteomes" id="UP000228380"/>
    </source>
</evidence>
<dbReference type="GO" id="GO:0008270">
    <property type="term" value="F:zinc ion binding"/>
    <property type="evidence" value="ECO:0007669"/>
    <property type="project" value="UniProtKB-KW"/>
</dbReference>
<reference evidence="8" key="1">
    <citation type="journal article" date="2019" name="Nat. Commun.">
        <title>Genome-wide association mapping of date palm fruit traits.</title>
        <authorList>
            <person name="Hazzouri K.M."/>
            <person name="Gros-Balthazard M."/>
            <person name="Flowers J.M."/>
            <person name="Copetti D."/>
            <person name="Lemansour A."/>
            <person name="Lebrun M."/>
            <person name="Masmoudi K."/>
            <person name="Ferrand S."/>
            <person name="Dhar M.I."/>
            <person name="Fresquez Z.A."/>
            <person name="Rosas U."/>
            <person name="Zhang J."/>
            <person name="Talag J."/>
            <person name="Lee S."/>
            <person name="Kudrna D."/>
            <person name="Powell R.F."/>
            <person name="Leitch I.J."/>
            <person name="Krueger R.R."/>
            <person name="Wing R.A."/>
            <person name="Amiri K.M.A."/>
            <person name="Purugganan M.D."/>
        </authorList>
    </citation>
    <scope>NUCLEOTIDE SEQUENCE [LARGE SCALE GENOMIC DNA]</scope>
    <source>
        <strain evidence="8">cv. Khalas</strain>
    </source>
</reference>
<feature type="domain" description="PHD-type" evidence="7">
    <location>
        <begin position="294"/>
        <end position="344"/>
    </location>
</feature>
<feature type="region of interest" description="Disordered" evidence="5">
    <location>
        <begin position="111"/>
        <end position="214"/>
    </location>
</feature>
<keyword evidence="6" id="KW-0812">Transmembrane</keyword>
<evidence type="ECO:0000256" key="1">
    <source>
        <dbReference type="ARBA" id="ARBA00022723"/>
    </source>
</evidence>
<dbReference type="RefSeq" id="XP_038985746.1">
    <property type="nucleotide sequence ID" value="XM_039129818.1"/>
</dbReference>
<dbReference type="InterPro" id="IPR047171">
    <property type="entry name" value="BAZ1A"/>
</dbReference>
<keyword evidence="6" id="KW-0472">Membrane</keyword>
<dbReference type="Proteomes" id="UP000228380">
    <property type="component" value="Chromosome 9"/>
</dbReference>
<dbReference type="SMART" id="SM00249">
    <property type="entry name" value="PHD"/>
    <property type="match status" value="1"/>
</dbReference>
<proteinExistence type="predicted"/>
<dbReference type="InterPro" id="IPR001965">
    <property type="entry name" value="Znf_PHD"/>
</dbReference>
<evidence type="ECO:0000313" key="11">
    <source>
        <dbReference type="RefSeq" id="XP_038985748.1"/>
    </source>
</evidence>
<dbReference type="InterPro" id="IPR011011">
    <property type="entry name" value="Znf_FYVE_PHD"/>
</dbReference>
<organism evidence="8 9">
    <name type="scientific">Phoenix dactylifera</name>
    <name type="common">Date palm</name>
    <dbReference type="NCBI Taxonomy" id="42345"/>
    <lineage>
        <taxon>Eukaryota</taxon>
        <taxon>Viridiplantae</taxon>
        <taxon>Streptophyta</taxon>
        <taxon>Embryophyta</taxon>
        <taxon>Tracheophyta</taxon>
        <taxon>Spermatophyta</taxon>
        <taxon>Magnoliopsida</taxon>
        <taxon>Liliopsida</taxon>
        <taxon>Arecaceae</taxon>
        <taxon>Coryphoideae</taxon>
        <taxon>Phoeniceae</taxon>
        <taxon>Phoenix</taxon>
    </lineage>
</organism>
<dbReference type="GO" id="GO:0031445">
    <property type="term" value="P:regulation of heterochromatin formation"/>
    <property type="evidence" value="ECO:0007669"/>
    <property type="project" value="TreeGrafter"/>
</dbReference>
<dbReference type="PANTHER" id="PTHR46510:SF1">
    <property type="entry name" value="BROMODOMAIN ADJACENT TO ZINC FINGER DOMAIN PROTEIN 1A"/>
    <property type="match status" value="1"/>
</dbReference>
<evidence type="ECO:0000256" key="2">
    <source>
        <dbReference type="ARBA" id="ARBA00022771"/>
    </source>
</evidence>
<dbReference type="PANTHER" id="PTHR46510">
    <property type="entry name" value="BROMODOMAIN ADJACENT TO ZINC FINGER DOMAIN PROTEIN 1A"/>
    <property type="match status" value="1"/>
</dbReference>
<evidence type="ECO:0000256" key="4">
    <source>
        <dbReference type="PROSITE-ProRule" id="PRU00146"/>
    </source>
</evidence>
<evidence type="ECO:0000313" key="9">
    <source>
        <dbReference type="RefSeq" id="XP_038985746.1"/>
    </source>
</evidence>
<feature type="transmembrane region" description="Helical" evidence="6">
    <location>
        <begin position="531"/>
        <end position="553"/>
    </location>
</feature>
<dbReference type="GO" id="GO:0000228">
    <property type="term" value="C:nuclear chromosome"/>
    <property type="evidence" value="ECO:0007669"/>
    <property type="project" value="TreeGrafter"/>
</dbReference>
<evidence type="ECO:0000256" key="3">
    <source>
        <dbReference type="ARBA" id="ARBA00022833"/>
    </source>
</evidence>
<dbReference type="GO" id="GO:0006355">
    <property type="term" value="P:regulation of DNA-templated transcription"/>
    <property type="evidence" value="ECO:0007669"/>
    <property type="project" value="TreeGrafter"/>
</dbReference>
<dbReference type="PROSITE" id="PS50016">
    <property type="entry name" value="ZF_PHD_2"/>
    <property type="match status" value="1"/>
</dbReference>
<feature type="compositionally biased region" description="Basic and acidic residues" evidence="5">
    <location>
        <begin position="133"/>
        <end position="146"/>
    </location>
</feature>
<dbReference type="GO" id="GO:0003677">
    <property type="term" value="F:DNA binding"/>
    <property type="evidence" value="ECO:0007669"/>
    <property type="project" value="TreeGrafter"/>
</dbReference>
<evidence type="ECO:0000313" key="10">
    <source>
        <dbReference type="RefSeq" id="XP_038985747.1"/>
    </source>
</evidence>
<feature type="compositionally biased region" description="Polar residues" evidence="5">
    <location>
        <begin position="166"/>
        <end position="179"/>
    </location>
</feature>
<gene>
    <name evidence="9 10 11" type="primary">LOC103713145</name>
</gene>
<dbReference type="RefSeq" id="XP_038985747.1">
    <property type="nucleotide sequence ID" value="XM_039129819.1"/>
</dbReference>
<evidence type="ECO:0000256" key="5">
    <source>
        <dbReference type="SAM" id="MobiDB-lite"/>
    </source>
</evidence>
<evidence type="ECO:0000259" key="7">
    <source>
        <dbReference type="PROSITE" id="PS50016"/>
    </source>
</evidence>
<accession>A0A8B9AG98</accession>
<dbReference type="GO" id="GO:0045740">
    <property type="term" value="P:positive regulation of DNA replication"/>
    <property type="evidence" value="ECO:0007669"/>
    <property type="project" value="TreeGrafter"/>
</dbReference>
<dbReference type="GeneID" id="103713145"/>
<protein>
    <submittedName>
        <fullName evidence="9 10">Uncharacterized protein LOC103713145 isoform X1</fullName>
    </submittedName>
</protein>
<dbReference type="AlphaFoldDB" id="A0A8B9AG98"/>
<dbReference type="Gene3D" id="3.30.40.10">
    <property type="entry name" value="Zinc/RING finger domain, C3HC4 (zinc finger)"/>
    <property type="match status" value="1"/>
</dbReference>
<dbReference type="InterPro" id="IPR013083">
    <property type="entry name" value="Znf_RING/FYVE/PHD"/>
</dbReference>
<feature type="compositionally biased region" description="Polar residues" evidence="5">
    <location>
        <begin position="123"/>
        <end position="132"/>
    </location>
</feature>
<feature type="transmembrane region" description="Helical" evidence="6">
    <location>
        <begin position="504"/>
        <end position="525"/>
    </location>
</feature>
<sequence length="568" mass="64062">MLIQSSLPNSISTPLSFASEYEEQQNMDLYDRSHYGETWQRPPICDECPLDSCRKAITVGEEESKLSSLRFIEFSTCSDISSANKMCASSVPKRDSLVYKRRKLQRNTVALLSEENATESTKESASYHSSITSEDHPLRVQKDGLDRNTTILVSSGDTHDDGNLSICEQSNLQDPSPNTVPGKRSSIQDDKVPVESSISCLQKSSPEHNAGTIDRYSSSKSIIGHGSDLIKTEMEDPSECSSSDNVGAELFWEFTSAKELCISVLKHHGLLGGVRDTSACASLEVLGNDDAMPSQPCKICGHLENPLKMLICDNCEEAFHVSCCNPRVRKLPVDEWYCQPCFKKRPKSVLDHKSGKTIKIMGEMSGHRKTMSHGDLNPISFMLSDSEPYTSGVRIGKDFQAEVPEWSGPIFGDCDSYWEPLEVDPAEYFSLDGWNFYKPSKSTSIGNWVQCREVIYTSENDDGTICGKWRSFGPAFRLQPQSCLKWLSCQLTVRSGYRGLQIKVWVSVQTQVNSLYFLALFSFFILKYRMVFFYLTLLFIFLLFFFVSLFSFFKGKHIILNLTGWRYM</sequence>
<dbReference type="RefSeq" id="XP_038985748.1">
    <property type="nucleotide sequence ID" value="XM_039129820.1"/>
</dbReference>
<keyword evidence="2 4" id="KW-0863">Zinc-finger</keyword>
<name>A0A8B9AG98_PHODC</name>
<dbReference type="InterPro" id="IPR019787">
    <property type="entry name" value="Znf_PHD-finger"/>
</dbReference>
<dbReference type="PROSITE" id="PS01359">
    <property type="entry name" value="ZF_PHD_1"/>
    <property type="match status" value="1"/>
</dbReference>
<dbReference type="OrthoDB" id="787137at2759"/>
<dbReference type="GO" id="GO:0008623">
    <property type="term" value="C:CHRAC"/>
    <property type="evidence" value="ECO:0007669"/>
    <property type="project" value="TreeGrafter"/>
</dbReference>
<keyword evidence="6" id="KW-1133">Transmembrane helix</keyword>
<dbReference type="InterPro" id="IPR019786">
    <property type="entry name" value="Zinc_finger_PHD-type_CS"/>
</dbReference>
<dbReference type="Pfam" id="PF00628">
    <property type="entry name" value="PHD"/>
    <property type="match status" value="1"/>
</dbReference>
<feature type="compositionally biased region" description="Polar residues" evidence="5">
    <location>
        <begin position="147"/>
        <end position="156"/>
    </location>
</feature>
<dbReference type="GO" id="GO:0006338">
    <property type="term" value="P:chromatin remodeling"/>
    <property type="evidence" value="ECO:0007669"/>
    <property type="project" value="InterPro"/>
</dbReference>
<keyword evidence="1" id="KW-0479">Metal-binding</keyword>